<dbReference type="SUPFAM" id="SSF160467">
    <property type="entry name" value="PH0987 N-terminal domain-like"/>
    <property type="match status" value="1"/>
</dbReference>
<accession>W5WM68</accession>
<evidence type="ECO:0000259" key="4">
    <source>
        <dbReference type="SMART" id="SM00796"/>
    </source>
</evidence>
<reference evidence="5 6" key="1">
    <citation type="journal article" date="2014" name="BMC Genomics">
        <title>Complete genome sequence of producer of the glycopeptide antibiotic Aculeximycin Kutzneria albida DSM 43870T, a representative of minor genus of Pseudonocardiaceae.</title>
        <authorList>
            <person name="Rebets Y."/>
            <person name="Tokovenko B."/>
            <person name="Lushchyk I."/>
            <person name="Ruckert C."/>
            <person name="Zaburannyi N."/>
            <person name="Bechthold A."/>
            <person name="Kalinowski J."/>
            <person name="Luzhetskyy A."/>
        </authorList>
    </citation>
    <scope>NUCLEOTIDE SEQUENCE [LARGE SCALE GENOMIC DNA]</scope>
    <source>
        <strain evidence="5">DSM 43870</strain>
    </source>
</reference>
<evidence type="ECO:0000313" key="5">
    <source>
        <dbReference type="EMBL" id="AHI01876.1"/>
    </source>
</evidence>
<dbReference type="SUPFAM" id="SSF50891">
    <property type="entry name" value="Cyclophilin-like"/>
    <property type="match status" value="1"/>
</dbReference>
<evidence type="ECO:0000256" key="3">
    <source>
        <dbReference type="ARBA" id="ARBA00022840"/>
    </source>
</evidence>
<dbReference type="RefSeq" id="WP_025361661.1">
    <property type="nucleotide sequence ID" value="NZ_CP007155.1"/>
</dbReference>
<dbReference type="Proteomes" id="UP000019225">
    <property type="component" value="Chromosome"/>
</dbReference>
<dbReference type="HOGENOM" id="CLU_020207_0_1_11"/>
<keyword evidence="2" id="KW-0378">Hydrolase</keyword>
<dbReference type="GO" id="GO:0016787">
    <property type="term" value="F:hydrolase activity"/>
    <property type="evidence" value="ECO:0007669"/>
    <property type="project" value="UniProtKB-KW"/>
</dbReference>
<protein>
    <recommendedName>
        <fullName evidence="4">Carboxyltransferase domain-containing protein</fullName>
    </recommendedName>
</protein>
<dbReference type="eggNOG" id="COG2049">
    <property type="taxonomic scope" value="Bacteria"/>
</dbReference>
<organism evidence="5 6">
    <name type="scientific">Kutzneria albida DSM 43870</name>
    <dbReference type="NCBI Taxonomy" id="1449976"/>
    <lineage>
        <taxon>Bacteria</taxon>
        <taxon>Bacillati</taxon>
        <taxon>Actinomycetota</taxon>
        <taxon>Actinomycetes</taxon>
        <taxon>Pseudonocardiales</taxon>
        <taxon>Pseudonocardiaceae</taxon>
        <taxon>Kutzneria</taxon>
    </lineage>
</organism>
<gene>
    <name evidence="5" type="ORF">KALB_8519</name>
</gene>
<dbReference type="NCBIfam" id="TIGR00370">
    <property type="entry name" value="5-oxoprolinase subunit PxpB"/>
    <property type="match status" value="1"/>
</dbReference>
<dbReference type="Gene3D" id="2.40.100.10">
    <property type="entry name" value="Cyclophilin-like"/>
    <property type="match status" value="1"/>
</dbReference>
<dbReference type="Gene3D" id="3.30.1360.40">
    <property type="match status" value="1"/>
</dbReference>
<dbReference type="PATRIC" id="fig|1449976.3.peg.8556"/>
<keyword evidence="1" id="KW-0547">Nucleotide-binding</keyword>
<dbReference type="InterPro" id="IPR029000">
    <property type="entry name" value="Cyclophilin-like_dom_sf"/>
</dbReference>
<feature type="domain" description="Carboxyltransferase" evidence="4">
    <location>
        <begin position="1"/>
        <end position="191"/>
    </location>
</feature>
<dbReference type="SMART" id="SM00796">
    <property type="entry name" value="AHS1"/>
    <property type="match status" value="1"/>
</dbReference>
<dbReference type="GO" id="GO:0005524">
    <property type="term" value="F:ATP binding"/>
    <property type="evidence" value="ECO:0007669"/>
    <property type="project" value="UniProtKB-KW"/>
</dbReference>
<dbReference type="PANTHER" id="PTHR34698:SF2">
    <property type="entry name" value="5-OXOPROLINASE SUBUNIT B"/>
    <property type="match status" value="1"/>
</dbReference>
<dbReference type="AlphaFoldDB" id="W5WM68"/>
<evidence type="ECO:0000313" key="6">
    <source>
        <dbReference type="Proteomes" id="UP000019225"/>
    </source>
</evidence>
<dbReference type="KEGG" id="kal:KALB_8519"/>
<sequence>MRLLRCGQDSLLVELDSLEQVGALHAALVAARLPDLMELVPAARTVLVSARPGSTGLAAARAVIESADLSRPPDRSPRTIRLPIRYDGPDLDLVAETAGLTVDEVVELHSGAEYTVAFCGFAPGFGYLTGLPEPLRQPRLARPRERVPAGSVGVAGEFTGAYPRASPGGWRLIGRTTAILFDPRRTEPALLAPGDLVHFEVAR</sequence>
<keyword evidence="3" id="KW-0067">ATP-binding</keyword>
<dbReference type="Pfam" id="PF02682">
    <property type="entry name" value="CT_C_D"/>
    <property type="match status" value="1"/>
</dbReference>
<evidence type="ECO:0000256" key="1">
    <source>
        <dbReference type="ARBA" id="ARBA00022741"/>
    </source>
</evidence>
<keyword evidence="6" id="KW-1185">Reference proteome</keyword>
<evidence type="ECO:0000256" key="2">
    <source>
        <dbReference type="ARBA" id="ARBA00022801"/>
    </source>
</evidence>
<dbReference type="InterPro" id="IPR003833">
    <property type="entry name" value="CT_C_D"/>
</dbReference>
<proteinExistence type="predicted"/>
<dbReference type="InterPro" id="IPR010016">
    <property type="entry name" value="PxpB"/>
</dbReference>
<dbReference type="STRING" id="1449976.KALB_8519"/>
<name>W5WM68_9PSEU</name>
<dbReference type="OrthoDB" id="9778567at2"/>
<dbReference type="EMBL" id="CP007155">
    <property type="protein sequence ID" value="AHI01876.1"/>
    <property type="molecule type" value="Genomic_DNA"/>
</dbReference>
<dbReference type="PANTHER" id="PTHR34698">
    <property type="entry name" value="5-OXOPROLINASE SUBUNIT B"/>
    <property type="match status" value="1"/>
</dbReference>